<reference evidence="2 3" key="1">
    <citation type="submission" date="2020-04" db="EMBL/GenBank/DDBJ databases">
        <authorList>
            <person name="Alioto T."/>
            <person name="Alioto T."/>
            <person name="Gomez Garrido J."/>
        </authorList>
    </citation>
    <scope>NUCLEOTIDE SEQUENCE [LARGE SCALE GENOMIC DNA]</scope>
</reference>
<protein>
    <submittedName>
        <fullName evidence="2">Uncharacterized protein</fullName>
    </submittedName>
</protein>
<accession>A0A8S1CXP2</accession>
<organism evidence="2 3">
    <name type="scientific">Cloeon dipterum</name>
    <dbReference type="NCBI Taxonomy" id="197152"/>
    <lineage>
        <taxon>Eukaryota</taxon>
        <taxon>Metazoa</taxon>
        <taxon>Ecdysozoa</taxon>
        <taxon>Arthropoda</taxon>
        <taxon>Hexapoda</taxon>
        <taxon>Insecta</taxon>
        <taxon>Pterygota</taxon>
        <taxon>Palaeoptera</taxon>
        <taxon>Ephemeroptera</taxon>
        <taxon>Pisciforma</taxon>
        <taxon>Baetidae</taxon>
        <taxon>Cloeon</taxon>
    </lineage>
</organism>
<evidence type="ECO:0000313" key="2">
    <source>
        <dbReference type="EMBL" id="CAB3372808.1"/>
    </source>
</evidence>
<proteinExistence type="predicted"/>
<dbReference type="AlphaFoldDB" id="A0A8S1CXP2"/>
<keyword evidence="3" id="KW-1185">Reference proteome</keyword>
<comment type="caution">
    <text evidence="2">The sequence shown here is derived from an EMBL/GenBank/DDBJ whole genome shotgun (WGS) entry which is preliminary data.</text>
</comment>
<dbReference type="Proteomes" id="UP000494165">
    <property type="component" value="Unassembled WGS sequence"/>
</dbReference>
<dbReference type="EMBL" id="CADEPI010000077">
    <property type="protein sequence ID" value="CAB3372808.1"/>
    <property type="molecule type" value="Genomic_DNA"/>
</dbReference>
<gene>
    <name evidence="2" type="ORF">CLODIP_2_CD01887</name>
</gene>
<name>A0A8S1CXP2_9INSE</name>
<evidence type="ECO:0000256" key="1">
    <source>
        <dbReference type="SAM" id="MobiDB-lite"/>
    </source>
</evidence>
<feature type="compositionally biased region" description="Polar residues" evidence="1">
    <location>
        <begin position="1"/>
        <end position="20"/>
    </location>
</feature>
<evidence type="ECO:0000313" key="3">
    <source>
        <dbReference type="Proteomes" id="UP000494165"/>
    </source>
</evidence>
<feature type="compositionally biased region" description="Pro residues" evidence="1">
    <location>
        <begin position="27"/>
        <end position="37"/>
    </location>
</feature>
<feature type="region of interest" description="Disordered" evidence="1">
    <location>
        <begin position="1"/>
        <end position="37"/>
    </location>
</feature>
<sequence length="164" mass="18596">MRPKTHSFSGFGNVPSSHTWQPLMAAAPPPRIRTPPPRINEISLYSRQQAERQLERQRRQNKPYQITHISSTIRNLTHKGPAKSVDAYIFTQVPSSLASSDEPDKLSEHTQPPRETIIEIGNGYAGYHTKKKRIVATPASTSLSFIREILFRIAEFICSLRGNY</sequence>